<dbReference type="NCBIfam" id="TIGR00479">
    <property type="entry name" value="rumA"/>
    <property type="match status" value="1"/>
</dbReference>
<dbReference type="InterPro" id="IPR029063">
    <property type="entry name" value="SAM-dependent_MTases_sf"/>
</dbReference>
<dbReference type="InterPro" id="IPR030390">
    <property type="entry name" value="MeTrfase_TrmA_AS"/>
</dbReference>
<evidence type="ECO:0000256" key="2">
    <source>
        <dbReference type="ARBA" id="ARBA00022603"/>
    </source>
</evidence>
<dbReference type="Pfam" id="PF05958">
    <property type="entry name" value="tRNA_U5-meth_tr"/>
    <property type="match status" value="1"/>
</dbReference>
<dbReference type="GO" id="GO:0008173">
    <property type="term" value="F:RNA methyltransferase activity"/>
    <property type="evidence" value="ECO:0007669"/>
    <property type="project" value="InterPro"/>
</dbReference>
<dbReference type="PANTHER" id="PTHR11061:SF30">
    <property type="entry name" value="TRNA (URACIL(54)-C(5))-METHYLTRANSFERASE"/>
    <property type="match status" value="1"/>
</dbReference>
<dbReference type="Pfam" id="PF21579">
    <property type="entry name" value="PabTrmU54_TRAM_dom"/>
    <property type="match status" value="1"/>
</dbReference>
<dbReference type="RefSeq" id="WP_283217289.1">
    <property type="nucleotide sequence ID" value="NZ_LGFD01000005.1"/>
</dbReference>
<dbReference type="SUPFAM" id="SSF53335">
    <property type="entry name" value="S-adenosyl-L-methionine-dependent methyltransferases"/>
    <property type="match status" value="1"/>
</dbReference>
<dbReference type="Proteomes" id="UP000053911">
    <property type="component" value="Unassembled WGS sequence"/>
</dbReference>
<organism evidence="10 11">
    <name type="scientific">Thermococcus sibiricus</name>
    <dbReference type="NCBI Taxonomy" id="172049"/>
    <lineage>
        <taxon>Archaea</taxon>
        <taxon>Methanobacteriati</taxon>
        <taxon>Methanobacteriota</taxon>
        <taxon>Thermococci</taxon>
        <taxon>Thermococcales</taxon>
        <taxon>Thermococcaceae</taxon>
        <taxon>Thermococcus</taxon>
    </lineage>
</organism>
<dbReference type="CDD" id="cd02440">
    <property type="entry name" value="AdoMet_MTases"/>
    <property type="match status" value="1"/>
</dbReference>
<evidence type="ECO:0000313" key="10">
    <source>
        <dbReference type="EMBL" id="KUK18337.1"/>
    </source>
</evidence>
<feature type="binding site" evidence="7">
    <location>
        <position position="284"/>
    </location>
    <ligand>
        <name>S-adenosyl-L-methionine</name>
        <dbReference type="ChEBI" id="CHEBI:59789"/>
    </ligand>
</feature>
<name>A0A101EN00_9EURY</name>
<dbReference type="GO" id="GO:0051539">
    <property type="term" value="F:4 iron, 4 sulfur cluster binding"/>
    <property type="evidence" value="ECO:0007669"/>
    <property type="project" value="UniProtKB-KW"/>
</dbReference>
<feature type="binding site" evidence="7">
    <location>
        <position position="305"/>
    </location>
    <ligand>
        <name>S-adenosyl-L-methionine</name>
        <dbReference type="ChEBI" id="CHEBI:59789"/>
    </ligand>
</feature>
<evidence type="ECO:0000256" key="4">
    <source>
        <dbReference type="ARBA" id="ARBA00022691"/>
    </source>
</evidence>
<dbReference type="PROSITE" id="PS01230">
    <property type="entry name" value="TRMA_1"/>
    <property type="match status" value="1"/>
</dbReference>
<gene>
    <name evidence="10" type="ORF">XD54_0428</name>
</gene>
<evidence type="ECO:0000256" key="6">
    <source>
        <dbReference type="ARBA" id="ARBA00023014"/>
    </source>
</evidence>
<feature type="binding site" evidence="7">
    <location>
        <position position="258"/>
    </location>
    <ligand>
        <name>S-adenosyl-L-methionine</name>
        <dbReference type="ChEBI" id="CHEBI:59789"/>
    </ligand>
</feature>
<dbReference type="InterPro" id="IPR048845">
    <property type="entry name" value="RUMT_ARLMC_TRAM_dom"/>
</dbReference>
<dbReference type="Gene3D" id="3.40.50.150">
    <property type="entry name" value="Vaccinia Virus protein VP39"/>
    <property type="match status" value="1"/>
</dbReference>
<dbReference type="Gene3D" id="2.40.50.1070">
    <property type="match status" value="1"/>
</dbReference>
<dbReference type="PANTHER" id="PTHR11061">
    <property type="entry name" value="RNA M5U METHYLTRANSFERASE"/>
    <property type="match status" value="1"/>
</dbReference>
<accession>A0A101EN00</accession>
<dbReference type="FunFam" id="3.40.50.150:FF:000009">
    <property type="entry name" value="23S rRNA (Uracil(1939)-C(5))-methyltransferase RlmD"/>
    <property type="match status" value="1"/>
</dbReference>
<dbReference type="GO" id="GO:0001510">
    <property type="term" value="P:RNA methylation"/>
    <property type="evidence" value="ECO:0007669"/>
    <property type="project" value="UniProtKB-ARBA"/>
</dbReference>
<comment type="caution">
    <text evidence="10">The sequence shown here is derived from an EMBL/GenBank/DDBJ whole genome shotgun (WGS) entry which is preliminary data.</text>
</comment>
<reference evidence="11" key="1">
    <citation type="journal article" date="2015" name="MBio">
        <title>Genome-Resolved Metagenomic Analysis Reveals Roles for Candidate Phyla and Other Microbial Community Members in Biogeochemical Transformations in Oil Reservoirs.</title>
        <authorList>
            <person name="Hu P."/>
            <person name="Tom L."/>
            <person name="Singh A."/>
            <person name="Thomas B.C."/>
            <person name="Baker B.J."/>
            <person name="Piceno Y.M."/>
            <person name="Andersen G.L."/>
            <person name="Banfield J.F."/>
        </authorList>
    </citation>
    <scope>NUCLEOTIDE SEQUENCE [LARGE SCALE GENOMIC DNA]</scope>
</reference>
<dbReference type="GO" id="GO:0008757">
    <property type="term" value="F:S-adenosylmethionine-dependent methyltransferase activity"/>
    <property type="evidence" value="ECO:0007669"/>
    <property type="project" value="UniProtKB-ARBA"/>
</dbReference>
<keyword evidence="1" id="KW-0479">Metal-binding</keyword>
<keyword evidence="2 7" id="KW-0489">Methyltransferase</keyword>
<dbReference type="GO" id="GO:0006396">
    <property type="term" value="P:RNA processing"/>
    <property type="evidence" value="ECO:0007669"/>
    <property type="project" value="InterPro"/>
</dbReference>
<feature type="active site" evidence="8">
    <location>
        <position position="374"/>
    </location>
</feature>
<keyword evidence="5" id="KW-0408">Iron</keyword>
<evidence type="ECO:0000256" key="5">
    <source>
        <dbReference type="ARBA" id="ARBA00023004"/>
    </source>
</evidence>
<dbReference type="Gene3D" id="2.40.50.140">
    <property type="entry name" value="Nucleic acid-binding proteins"/>
    <property type="match status" value="1"/>
</dbReference>
<keyword evidence="4 7" id="KW-0949">S-adenosyl-L-methionine</keyword>
<dbReference type="InterPro" id="IPR012340">
    <property type="entry name" value="NA-bd_OB-fold"/>
</dbReference>
<dbReference type="SUPFAM" id="SSF50249">
    <property type="entry name" value="Nucleic acid-binding proteins"/>
    <property type="match status" value="1"/>
</dbReference>
<dbReference type="PATRIC" id="fig|172049.5.peg.999"/>
<comment type="similarity">
    <text evidence="7">Belongs to the class I-like SAM-binding methyltransferase superfamily. RNA M5U methyltransferase family.</text>
</comment>
<dbReference type="AlphaFoldDB" id="A0A101EN00"/>
<evidence type="ECO:0000256" key="3">
    <source>
        <dbReference type="ARBA" id="ARBA00022679"/>
    </source>
</evidence>
<dbReference type="PROSITE" id="PS01231">
    <property type="entry name" value="TRMA_2"/>
    <property type="match status" value="1"/>
</dbReference>
<keyword evidence="6" id="KW-0411">Iron-sulfur</keyword>
<feature type="binding site" evidence="7">
    <location>
        <position position="347"/>
    </location>
    <ligand>
        <name>S-adenosyl-L-methionine</name>
        <dbReference type="ChEBI" id="CHEBI:59789"/>
    </ligand>
</feature>
<dbReference type="EMBL" id="LGFD01000005">
    <property type="protein sequence ID" value="KUK18337.1"/>
    <property type="molecule type" value="Genomic_DNA"/>
</dbReference>
<feature type="active site" description="Nucleophile" evidence="7">
    <location>
        <position position="374"/>
    </location>
</feature>
<keyword evidence="3 7" id="KW-0808">Transferase</keyword>
<feature type="domain" description="tRNA (uracil(54)-C(5))/23S rRNA (uracil(747)-C(5))-methyltransferase TRAM" evidence="9">
    <location>
        <begin position="1"/>
        <end position="59"/>
    </location>
</feature>
<evidence type="ECO:0000256" key="8">
    <source>
        <dbReference type="PROSITE-ProRule" id="PRU10015"/>
    </source>
</evidence>
<evidence type="ECO:0000256" key="7">
    <source>
        <dbReference type="PROSITE-ProRule" id="PRU01024"/>
    </source>
</evidence>
<dbReference type="InterPro" id="IPR030391">
    <property type="entry name" value="MeTrfase_TrmA_CS"/>
</dbReference>
<evidence type="ECO:0000259" key="9">
    <source>
        <dbReference type="Pfam" id="PF21579"/>
    </source>
</evidence>
<proteinExistence type="inferred from homology"/>
<sequence>MRVEIEKLSSEGFGEVKINGKKLFIPFTAPGDIVEVRKWRKEKKKRVAYEYAILEPSSIRVKPECKHFGVCGGCLLQHIPYEEQLKFKEQKLSELLEMNVEVLPSPKIYDYRNRIDVAITTGGIGFRRRGTWWDVIDVKNCRIFGDKSEKALRSVKDLIEDLNLVPWDLKKSNGFLRYVVLREGKFTGEFMVNLVTSEGTLSKEVTEYFDFATSLYWSVNSTKSDVSYGAPRRFWGAEFIREKIDDVTYLIHPNSFFQTNSYQAVNLVKKVGDFVEGEKVLDLYSGVGTFGIYLARRGFKVEGIEVNPFAVEMANRNARINEVNAEFKVGEDREVRDLGVYDTVIVDPPRAGLHPKLIKKLLKDPTETLVYVSCNPRTFSENLKKLKEGYAIEEIVALDMFPHTPHIEIVAKLDLKNKI</sequence>
<evidence type="ECO:0000313" key="11">
    <source>
        <dbReference type="Proteomes" id="UP000053911"/>
    </source>
</evidence>
<protein>
    <submittedName>
        <fullName evidence="10">23S rRNA (Uracil-5-)-methyltransferase</fullName>
    </submittedName>
</protein>
<dbReference type="InterPro" id="IPR010280">
    <property type="entry name" value="U5_MeTrfase_fam"/>
</dbReference>
<keyword evidence="1" id="KW-0004">4Fe-4S</keyword>
<evidence type="ECO:0000256" key="1">
    <source>
        <dbReference type="ARBA" id="ARBA00022485"/>
    </source>
</evidence>
<dbReference type="PROSITE" id="PS51687">
    <property type="entry name" value="SAM_MT_RNA_M5U"/>
    <property type="match status" value="1"/>
</dbReference>